<organism evidence="1 2">
    <name type="scientific">Bacillus inaquosorum</name>
    <dbReference type="NCBI Taxonomy" id="483913"/>
    <lineage>
        <taxon>Bacteria</taxon>
        <taxon>Bacillati</taxon>
        <taxon>Bacillota</taxon>
        <taxon>Bacilli</taxon>
        <taxon>Bacillales</taxon>
        <taxon>Bacillaceae</taxon>
        <taxon>Bacillus</taxon>
    </lineage>
</organism>
<dbReference type="AlphaFoldDB" id="A0A9Q4EUY5"/>
<name>A0A9Q4EUY5_9BACI</name>
<gene>
    <name evidence="1" type="ORF">MOE99_11110</name>
</gene>
<accession>A0A9Q4EUY5</accession>
<dbReference type="EMBL" id="JALAXJ010000009">
    <property type="protein sequence ID" value="MCY9229908.1"/>
    <property type="molecule type" value="Genomic_DNA"/>
</dbReference>
<sequence>MGGSYLSDLCSMYQKDKFFTGFVPEELLTYACELFPLSEKETVTALLNCSMGNKAKSFVMFTSKGLYWKRFGEQEGCVTWGAFTDIQSIKSTDDYEIWFDEVEVFDVGFSSYPADLLAELLRVIQQFLSENGLDLLTEPRIDHVSVSASELREISILFQNSHDKMFGLTNGLLVGNEISEKREVRLRKRLHIPKDQEMISFWSTFPVKQTDGITLTDKGIYFSDPFLRLFYPWHVFKETPVMLRDQELIVGKENVIQLLENLMPAKDVIAFIEQVKRRISAVTS</sequence>
<reference evidence="1" key="1">
    <citation type="submission" date="2022-02" db="EMBL/GenBank/DDBJ databases">
        <title>Crop Bioprotection Bacillus Genome Sequencing.</title>
        <authorList>
            <person name="Dunlap C."/>
        </authorList>
    </citation>
    <scope>NUCLEOTIDE SEQUENCE</scope>
    <source>
        <strain evidence="1">T20C13</strain>
    </source>
</reference>
<proteinExistence type="predicted"/>
<dbReference type="RefSeq" id="WP_268296731.1">
    <property type="nucleotide sequence ID" value="NZ_JALAJJ010000022.1"/>
</dbReference>
<dbReference type="Proteomes" id="UP001066278">
    <property type="component" value="Unassembled WGS sequence"/>
</dbReference>
<evidence type="ECO:0000313" key="2">
    <source>
        <dbReference type="Proteomes" id="UP001066278"/>
    </source>
</evidence>
<protein>
    <submittedName>
        <fullName evidence="1">Uncharacterized protein</fullName>
    </submittedName>
</protein>
<evidence type="ECO:0000313" key="1">
    <source>
        <dbReference type="EMBL" id="MCY9229908.1"/>
    </source>
</evidence>
<comment type="caution">
    <text evidence="1">The sequence shown here is derived from an EMBL/GenBank/DDBJ whole genome shotgun (WGS) entry which is preliminary data.</text>
</comment>